<dbReference type="AlphaFoldDB" id="A0AA90HAH3"/>
<organism evidence="3">
    <name type="scientific">Streptantibioticus silvisoli</name>
    <dbReference type="NCBI Taxonomy" id="2705255"/>
    <lineage>
        <taxon>Bacteria</taxon>
        <taxon>Bacillati</taxon>
        <taxon>Actinomycetota</taxon>
        <taxon>Actinomycetes</taxon>
        <taxon>Kitasatosporales</taxon>
        <taxon>Streptomycetaceae</taxon>
        <taxon>Streptantibioticus</taxon>
    </lineage>
</organism>
<keyword evidence="2" id="KW-0472">Membrane</keyword>
<gene>
    <name evidence="3" type="ORF">POF50_031620</name>
</gene>
<feature type="region of interest" description="Disordered" evidence="1">
    <location>
        <begin position="121"/>
        <end position="140"/>
    </location>
</feature>
<dbReference type="EMBL" id="JABXJJ020000053">
    <property type="protein sequence ID" value="MDI5973838.1"/>
    <property type="molecule type" value="Genomic_DNA"/>
</dbReference>
<evidence type="ECO:0000256" key="1">
    <source>
        <dbReference type="SAM" id="MobiDB-lite"/>
    </source>
</evidence>
<sequence length="140" mass="14455">MAVTSVTRIRSVILHAFRAILAYFGLAAPAAAPRPRAAAPRTATGLIPAQGRAAAGPYGPDVPRTSAVGRQFAPRSPLARERSLPPTIKQRIRAEAHGSSPSVRRVAQGDDGDEIAAAVSDGMASAAVSAPRRARGATDR</sequence>
<keyword evidence="2" id="KW-1133">Transmembrane helix</keyword>
<feature type="compositionally biased region" description="Low complexity" evidence="1">
    <location>
        <begin position="121"/>
        <end position="131"/>
    </location>
</feature>
<comment type="caution">
    <text evidence="3">The sequence shown here is derived from an EMBL/GenBank/DDBJ whole genome shotgun (WGS) entry which is preliminary data.</text>
</comment>
<evidence type="ECO:0000256" key="2">
    <source>
        <dbReference type="SAM" id="Phobius"/>
    </source>
</evidence>
<protein>
    <submittedName>
        <fullName evidence="3">DUF6344 domain-containing protein</fullName>
    </submittedName>
</protein>
<proteinExistence type="predicted"/>
<feature type="transmembrane region" description="Helical" evidence="2">
    <location>
        <begin position="12"/>
        <end position="32"/>
    </location>
</feature>
<dbReference type="InterPro" id="IPR045925">
    <property type="entry name" value="DUF6344"/>
</dbReference>
<name>A0AA90HAH3_9ACTN</name>
<dbReference type="Pfam" id="PF19871">
    <property type="entry name" value="DUF6344"/>
    <property type="match status" value="1"/>
</dbReference>
<evidence type="ECO:0000313" key="3">
    <source>
        <dbReference type="EMBL" id="MDI5973838.1"/>
    </source>
</evidence>
<reference evidence="3" key="1">
    <citation type="submission" date="2023-05" db="EMBL/GenBank/DDBJ databases">
        <title>Streptantibioticus silvisoli sp. nov., acidotolerant actinomycetes 1 from pine litter.</title>
        <authorList>
            <person name="Swiecimska M."/>
            <person name="Golinska P."/>
            <person name="Sangal V."/>
            <person name="Wachnowicz B."/>
            <person name="Goodfellow M."/>
        </authorList>
    </citation>
    <scope>NUCLEOTIDE SEQUENCE</scope>
    <source>
        <strain evidence="3">SL13</strain>
    </source>
</reference>
<dbReference type="RefSeq" id="WP_282699117.1">
    <property type="nucleotide sequence ID" value="NZ_JABXJJ020000053.1"/>
</dbReference>
<feature type="region of interest" description="Disordered" evidence="1">
    <location>
        <begin position="51"/>
        <end position="114"/>
    </location>
</feature>
<accession>A0AA90HAH3</accession>
<keyword evidence="2" id="KW-0812">Transmembrane</keyword>